<name>A0A9K3J312_HELAN</name>
<keyword evidence="2" id="KW-1185">Reference proteome</keyword>
<evidence type="ECO:0000313" key="1">
    <source>
        <dbReference type="EMBL" id="KAF5807690.1"/>
    </source>
</evidence>
<accession>A0A9K3J312</accession>
<protein>
    <submittedName>
        <fullName evidence="1">Uncharacterized protein</fullName>
    </submittedName>
</protein>
<reference evidence="1" key="1">
    <citation type="journal article" date="2017" name="Nature">
        <title>The sunflower genome provides insights into oil metabolism, flowering and Asterid evolution.</title>
        <authorList>
            <person name="Badouin H."/>
            <person name="Gouzy J."/>
            <person name="Grassa C.J."/>
            <person name="Murat F."/>
            <person name="Staton S.E."/>
            <person name="Cottret L."/>
            <person name="Lelandais-Briere C."/>
            <person name="Owens G.L."/>
            <person name="Carrere S."/>
            <person name="Mayjonade B."/>
            <person name="Legrand L."/>
            <person name="Gill N."/>
            <person name="Kane N.C."/>
            <person name="Bowers J.E."/>
            <person name="Hubner S."/>
            <person name="Bellec A."/>
            <person name="Berard A."/>
            <person name="Berges H."/>
            <person name="Blanchet N."/>
            <person name="Boniface M.C."/>
            <person name="Brunel D."/>
            <person name="Catrice O."/>
            <person name="Chaidir N."/>
            <person name="Claudel C."/>
            <person name="Donnadieu C."/>
            <person name="Faraut T."/>
            <person name="Fievet G."/>
            <person name="Helmstetter N."/>
            <person name="King M."/>
            <person name="Knapp S.J."/>
            <person name="Lai Z."/>
            <person name="Le Paslier M.C."/>
            <person name="Lippi Y."/>
            <person name="Lorenzon L."/>
            <person name="Mandel J.R."/>
            <person name="Marage G."/>
            <person name="Marchand G."/>
            <person name="Marquand E."/>
            <person name="Bret-Mestries E."/>
            <person name="Morien E."/>
            <person name="Nambeesan S."/>
            <person name="Nguyen T."/>
            <person name="Pegot-Espagnet P."/>
            <person name="Pouilly N."/>
            <person name="Raftis F."/>
            <person name="Sallet E."/>
            <person name="Schiex T."/>
            <person name="Thomas J."/>
            <person name="Vandecasteele C."/>
            <person name="Vares D."/>
            <person name="Vear F."/>
            <person name="Vautrin S."/>
            <person name="Crespi M."/>
            <person name="Mangin B."/>
            <person name="Burke J.M."/>
            <person name="Salse J."/>
            <person name="Munos S."/>
            <person name="Vincourt P."/>
            <person name="Rieseberg L.H."/>
            <person name="Langlade N.B."/>
        </authorList>
    </citation>
    <scope>NUCLEOTIDE SEQUENCE</scope>
    <source>
        <tissue evidence="1">Leaves</tissue>
    </source>
</reference>
<dbReference type="Proteomes" id="UP000215914">
    <property type="component" value="Unassembled WGS sequence"/>
</dbReference>
<evidence type="ECO:0000313" key="2">
    <source>
        <dbReference type="Proteomes" id="UP000215914"/>
    </source>
</evidence>
<reference evidence="1" key="2">
    <citation type="submission" date="2020-06" db="EMBL/GenBank/DDBJ databases">
        <title>Helianthus annuus Genome sequencing and assembly Release 2.</title>
        <authorList>
            <person name="Gouzy J."/>
            <person name="Langlade N."/>
            <person name="Munos S."/>
        </authorList>
    </citation>
    <scope>NUCLEOTIDE SEQUENCE</scope>
    <source>
        <tissue evidence="1">Leaves</tissue>
    </source>
</reference>
<comment type="caution">
    <text evidence="1">The sequence shown here is derived from an EMBL/GenBank/DDBJ whole genome shotgun (WGS) entry which is preliminary data.</text>
</comment>
<dbReference type="EMBL" id="MNCJ02000320">
    <property type="protein sequence ID" value="KAF5807690.1"/>
    <property type="molecule type" value="Genomic_DNA"/>
</dbReference>
<dbReference type="Gramene" id="mRNA:HanXRQr2_Chr05g0236481">
    <property type="protein sequence ID" value="mRNA:HanXRQr2_Chr05g0236481"/>
    <property type="gene ID" value="HanXRQr2_Chr05g0236481"/>
</dbReference>
<gene>
    <name evidence="1" type="ORF">HanXRQr2_Chr05g0236481</name>
</gene>
<dbReference type="AlphaFoldDB" id="A0A9K3J312"/>
<proteinExistence type="predicted"/>
<sequence>MVTQHLSKPSLLQNIIPFVLEIGMSLGILDLETCCLEEQEWSWVDWRDSCDYLLLLHIGF</sequence>
<organism evidence="1 2">
    <name type="scientific">Helianthus annuus</name>
    <name type="common">Common sunflower</name>
    <dbReference type="NCBI Taxonomy" id="4232"/>
    <lineage>
        <taxon>Eukaryota</taxon>
        <taxon>Viridiplantae</taxon>
        <taxon>Streptophyta</taxon>
        <taxon>Embryophyta</taxon>
        <taxon>Tracheophyta</taxon>
        <taxon>Spermatophyta</taxon>
        <taxon>Magnoliopsida</taxon>
        <taxon>eudicotyledons</taxon>
        <taxon>Gunneridae</taxon>
        <taxon>Pentapetalae</taxon>
        <taxon>asterids</taxon>
        <taxon>campanulids</taxon>
        <taxon>Asterales</taxon>
        <taxon>Asteraceae</taxon>
        <taxon>Asteroideae</taxon>
        <taxon>Heliantheae alliance</taxon>
        <taxon>Heliantheae</taxon>
        <taxon>Helianthus</taxon>
    </lineage>
</organism>